<sequence length="200" mass="21968">MADFLDMLPPHNTLHLWTYPTFTDTSTRLMVWAMSYRFRRQKLRETTLVPDNTDPLLDARHPPTSPPPPPPPPPQVRAIRGEGSPGEVGIGGLGIGIAKYYYGQPGAQSGAVGHMLHGYYDLVRRAVYATVGLKLLLLYPVALYHLGRRVLAPASAGGLWNAPRYSWRVRDVVCYKVFAALMDGALGLPLVHDAWAAIAG</sequence>
<name>A0A4U0X9I3_9PEZI</name>
<comment type="caution">
    <text evidence="2">The sequence shown here is derived from an EMBL/GenBank/DDBJ whole genome shotgun (WGS) entry which is preliminary data.</text>
</comment>
<dbReference type="STRING" id="331657.A0A4U0X9I3"/>
<organism evidence="2 3">
    <name type="scientific">Cryomyces minteri</name>
    <dbReference type="NCBI Taxonomy" id="331657"/>
    <lineage>
        <taxon>Eukaryota</taxon>
        <taxon>Fungi</taxon>
        <taxon>Dikarya</taxon>
        <taxon>Ascomycota</taxon>
        <taxon>Pezizomycotina</taxon>
        <taxon>Dothideomycetes</taxon>
        <taxon>Dothideomycetes incertae sedis</taxon>
        <taxon>Cryomyces</taxon>
    </lineage>
</organism>
<evidence type="ECO:0000256" key="1">
    <source>
        <dbReference type="SAM" id="MobiDB-lite"/>
    </source>
</evidence>
<evidence type="ECO:0000313" key="2">
    <source>
        <dbReference type="EMBL" id="TKA72038.1"/>
    </source>
</evidence>
<keyword evidence="3" id="KW-1185">Reference proteome</keyword>
<reference evidence="2 3" key="1">
    <citation type="submission" date="2017-03" db="EMBL/GenBank/DDBJ databases">
        <title>Genomes of endolithic fungi from Antarctica.</title>
        <authorList>
            <person name="Coleine C."/>
            <person name="Masonjones S."/>
            <person name="Stajich J.E."/>
        </authorList>
    </citation>
    <scope>NUCLEOTIDE SEQUENCE [LARGE SCALE GENOMIC DNA]</scope>
    <source>
        <strain evidence="2 3">CCFEE 5187</strain>
    </source>
</reference>
<gene>
    <name evidence="2" type="ORF">B0A49_03367</name>
</gene>
<dbReference type="Proteomes" id="UP000308768">
    <property type="component" value="Unassembled WGS sequence"/>
</dbReference>
<protein>
    <submittedName>
        <fullName evidence="2">Uncharacterized protein</fullName>
    </submittedName>
</protein>
<feature type="compositionally biased region" description="Pro residues" evidence="1">
    <location>
        <begin position="63"/>
        <end position="75"/>
    </location>
</feature>
<feature type="region of interest" description="Disordered" evidence="1">
    <location>
        <begin position="47"/>
        <end position="82"/>
    </location>
</feature>
<proteinExistence type="predicted"/>
<evidence type="ECO:0000313" key="3">
    <source>
        <dbReference type="Proteomes" id="UP000308768"/>
    </source>
</evidence>
<accession>A0A4U0X9I3</accession>
<dbReference type="AlphaFoldDB" id="A0A4U0X9I3"/>
<dbReference type="EMBL" id="NAJN01000526">
    <property type="protein sequence ID" value="TKA72038.1"/>
    <property type="molecule type" value="Genomic_DNA"/>
</dbReference>